<sequence length="524" mass="59962">MKTIYKNLIILSTVLIATSITSCKKLLTEEPKNSTYQEVFWQNARDARSAIAGNYALLRDAVTDKENRYYMYGDAIAKSYFTMQYTGDGLEGIQNGDFTFQYNVESLANWTKYYKTIAMSNIVLANIPKMTDTQLKDEENPTEFRNSLMGQALFIRALSYFMMVRVWGDVPLVTEAYEDPISAPQLGRSPRAAVMKQVEDDCHKAASLLSWTYENTGDAKVTANKGSVYALLAHLYLWRATMTDVSNNSPIMADVNSADTTINAIISRGGYSQTDTSKYYNTFIGRSPEGIFEINMSDNTLEGSNSSIGTRFLNGSYVNGYGNNPRNFVLKSYLDNHFGLGGQWVWDGTQWNWVAPLDKGDVRFKKNFDLVETDKPMLIKYSNVIYRNPGQRLDAVLSNNMIIFRLSDMMLLKAEIALYKNDPATATDIINSFRKRNGASPQAQIPAGWSKDDVMYEYILERGKEMFLEGHLYYDLLRTRTYEYFIDWMSEDRFKREGFYWPVDPALFRENPNLKQTTYWLGKV</sequence>
<evidence type="ECO:0000256" key="4">
    <source>
        <dbReference type="ARBA" id="ARBA00023136"/>
    </source>
</evidence>
<protein>
    <submittedName>
        <fullName evidence="8">SusD family protein</fullName>
    </submittedName>
</protein>
<dbReference type="AlphaFoldDB" id="A0A1I2V0U5"/>
<dbReference type="Gene3D" id="1.25.40.390">
    <property type="match status" value="1"/>
</dbReference>
<dbReference type="InterPro" id="IPR011990">
    <property type="entry name" value="TPR-like_helical_dom_sf"/>
</dbReference>
<reference evidence="8 9" key="1">
    <citation type="submission" date="2016-10" db="EMBL/GenBank/DDBJ databases">
        <authorList>
            <person name="de Groot N.N."/>
        </authorList>
    </citation>
    <scope>NUCLEOTIDE SEQUENCE [LARGE SCALE GENOMIC DNA]</scope>
    <source>
        <strain evidence="8 9">DSM 18684</strain>
    </source>
</reference>
<dbReference type="InterPro" id="IPR012944">
    <property type="entry name" value="SusD_RagB_dom"/>
</dbReference>
<evidence type="ECO:0000256" key="2">
    <source>
        <dbReference type="ARBA" id="ARBA00006275"/>
    </source>
</evidence>
<evidence type="ECO:0000259" key="7">
    <source>
        <dbReference type="Pfam" id="PF14322"/>
    </source>
</evidence>
<dbReference type="EMBL" id="FOPP01000002">
    <property type="protein sequence ID" value="SFG82978.1"/>
    <property type="molecule type" value="Genomic_DNA"/>
</dbReference>
<evidence type="ECO:0000256" key="5">
    <source>
        <dbReference type="ARBA" id="ARBA00023237"/>
    </source>
</evidence>
<dbReference type="OrthoDB" id="9773740at2"/>
<evidence type="ECO:0000313" key="8">
    <source>
        <dbReference type="EMBL" id="SFG82978.1"/>
    </source>
</evidence>
<dbReference type="Pfam" id="PF14322">
    <property type="entry name" value="SusD-like_3"/>
    <property type="match status" value="1"/>
</dbReference>
<feature type="domain" description="RagB/SusD" evidence="6">
    <location>
        <begin position="377"/>
        <end position="520"/>
    </location>
</feature>
<accession>A0A1I2V0U5</accession>
<keyword evidence="5" id="KW-0998">Cell outer membrane</keyword>
<dbReference type="PROSITE" id="PS51257">
    <property type="entry name" value="PROKAR_LIPOPROTEIN"/>
    <property type="match status" value="1"/>
</dbReference>
<keyword evidence="4" id="KW-0472">Membrane</keyword>
<comment type="subcellular location">
    <subcellularLocation>
        <location evidence="1">Cell outer membrane</location>
    </subcellularLocation>
</comment>
<keyword evidence="3" id="KW-0732">Signal</keyword>
<dbReference type="RefSeq" id="WP_090992470.1">
    <property type="nucleotide sequence ID" value="NZ_FOPP01000002.1"/>
</dbReference>
<feature type="domain" description="SusD-like N-terminal" evidence="7">
    <location>
        <begin position="97"/>
        <end position="237"/>
    </location>
</feature>
<dbReference type="Pfam" id="PF07980">
    <property type="entry name" value="SusD_RagB"/>
    <property type="match status" value="1"/>
</dbReference>
<dbReference type="CDD" id="cd08977">
    <property type="entry name" value="SusD"/>
    <property type="match status" value="1"/>
</dbReference>
<dbReference type="GO" id="GO:0009279">
    <property type="term" value="C:cell outer membrane"/>
    <property type="evidence" value="ECO:0007669"/>
    <property type="project" value="UniProtKB-SubCell"/>
</dbReference>
<dbReference type="SUPFAM" id="SSF48452">
    <property type="entry name" value="TPR-like"/>
    <property type="match status" value="1"/>
</dbReference>
<dbReference type="InterPro" id="IPR033985">
    <property type="entry name" value="SusD-like_N"/>
</dbReference>
<gene>
    <name evidence="8" type="ORF">SAMN04489864_102449</name>
</gene>
<evidence type="ECO:0000256" key="3">
    <source>
        <dbReference type="ARBA" id="ARBA00022729"/>
    </source>
</evidence>
<evidence type="ECO:0000259" key="6">
    <source>
        <dbReference type="Pfam" id="PF07980"/>
    </source>
</evidence>
<comment type="similarity">
    <text evidence="2">Belongs to the SusD family.</text>
</comment>
<dbReference type="Proteomes" id="UP000199666">
    <property type="component" value="Unassembled WGS sequence"/>
</dbReference>
<proteinExistence type="inferred from homology"/>
<evidence type="ECO:0000313" key="9">
    <source>
        <dbReference type="Proteomes" id="UP000199666"/>
    </source>
</evidence>
<dbReference type="STRING" id="414048.SAMN04489864_102449"/>
<evidence type="ECO:0000256" key="1">
    <source>
        <dbReference type="ARBA" id="ARBA00004442"/>
    </source>
</evidence>
<organism evidence="8 9">
    <name type="scientific">Pedobacter insulae</name>
    <dbReference type="NCBI Taxonomy" id="414048"/>
    <lineage>
        <taxon>Bacteria</taxon>
        <taxon>Pseudomonadati</taxon>
        <taxon>Bacteroidota</taxon>
        <taxon>Sphingobacteriia</taxon>
        <taxon>Sphingobacteriales</taxon>
        <taxon>Sphingobacteriaceae</taxon>
        <taxon>Pedobacter</taxon>
    </lineage>
</organism>
<keyword evidence="9" id="KW-1185">Reference proteome</keyword>
<name>A0A1I2V0U5_9SPHI</name>